<evidence type="ECO:0000313" key="3">
    <source>
        <dbReference type="EMBL" id="ETO28327.1"/>
    </source>
</evidence>
<accession>X6NSN6</accession>
<feature type="signal peptide" evidence="2">
    <location>
        <begin position="1"/>
        <end position="23"/>
    </location>
</feature>
<keyword evidence="4" id="KW-1185">Reference proteome</keyword>
<evidence type="ECO:0000256" key="2">
    <source>
        <dbReference type="SAM" id="SignalP"/>
    </source>
</evidence>
<evidence type="ECO:0000256" key="1">
    <source>
        <dbReference type="SAM" id="MobiDB-lite"/>
    </source>
</evidence>
<sequence>MTGTPFYLFVCLFVCLLVKHVGAEMEEEEHIRYFRGKLGYEITEVTKLNQRRPMKNRASNNNNNNNNNNLELQKLQQENAKMRQEIQAHKAQVTELTTQLENIETKISTMDTGEKELRQRSWRQFKQEMEAFEDLHTSEMERLRIAIEDLQCKIEQKNLVEGYFKVGILFDNGFDKENQTDVHIAEEKVAYNDNKGVRAIVEKKEQKYNIDGQLEDYEVDIQQTGPTHKMTYKNLHKHNHVHVLNHRHYHYHNDTSEKELVFTQTETFAHTIVHTSTQFQIKHISKAGADAAFLLCEGSCILDRLVVQTNKKVDLHMELRFYFIFFKMVVQVCLQIYVVISQEQPTSCINKMTKSRMFLSQVKKKVKQCESKKYSYTQ</sequence>
<evidence type="ECO:0000313" key="4">
    <source>
        <dbReference type="Proteomes" id="UP000023152"/>
    </source>
</evidence>
<feature type="chain" id="PRO_5004975778" evidence="2">
    <location>
        <begin position="24"/>
        <end position="378"/>
    </location>
</feature>
<feature type="region of interest" description="Disordered" evidence="1">
    <location>
        <begin position="50"/>
        <end position="69"/>
    </location>
</feature>
<feature type="compositionally biased region" description="Low complexity" evidence="1">
    <location>
        <begin position="60"/>
        <end position="69"/>
    </location>
</feature>
<keyword evidence="2" id="KW-0732">Signal</keyword>
<gene>
    <name evidence="3" type="ORF">RFI_08805</name>
</gene>
<comment type="caution">
    <text evidence="3">The sequence shown here is derived from an EMBL/GenBank/DDBJ whole genome shotgun (WGS) entry which is preliminary data.</text>
</comment>
<organism evidence="3 4">
    <name type="scientific">Reticulomyxa filosa</name>
    <dbReference type="NCBI Taxonomy" id="46433"/>
    <lineage>
        <taxon>Eukaryota</taxon>
        <taxon>Sar</taxon>
        <taxon>Rhizaria</taxon>
        <taxon>Retaria</taxon>
        <taxon>Foraminifera</taxon>
        <taxon>Monothalamids</taxon>
        <taxon>Reticulomyxidae</taxon>
        <taxon>Reticulomyxa</taxon>
    </lineage>
</organism>
<protein>
    <submittedName>
        <fullName evidence="3">Uncharacterized protein</fullName>
    </submittedName>
</protein>
<name>X6NSN6_RETFI</name>
<proteinExistence type="predicted"/>
<reference evidence="3 4" key="1">
    <citation type="journal article" date="2013" name="Curr. Biol.">
        <title>The Genome of the Foraminiferan Reticulomyxa filosa.</title>
        <authorList>
            <person name="Glockner G."/>
            <person name="Hulsmann N."/>
            <person name="Schleicher M."/>
            <person name="Noegel A.A."/>
            <person name="Eichinger L."/>
            <person name="Gallinger C."/>
            <person name="Pawlowski J."/>
            <person name="Sierra R."/>
            <person name="Euteneuer U."/>
            <person name="Pillet L."/>
            <person name="Moustafa A."/>
            <person name="Platzer M."/>
            <person name="Groth M."/>
            <person name="Szafranski K."/>
            <person name="Schliwa M."/>
        </authorList>
    </citation>
    <scope>NUCLEOTIDE SEQUENCE [LARGE SCALE GENOMIC DNA]</scope>
</reference>
<dbReference type="EMBL" id="ASPP01006722">
    <property type="protein sequence ID" value="ETO28327.1"/>
    <property type="molecule type" value="Genomic_DNA"/>
</dbReference>
<dbReference type="Proteomes" id="UP000023152">
    <property type="component" value="Unassembled WGS sequence"/>
</dbReference>
<dbReference type="AlphaFoldDB" id="X6NSN6"/>